<sequence length="233" mass="26624">MQSKKLAKPKPGASTVKYLDIAEIRDDMVLLKDGTVRAVLLVSSINFALKSFDEQEAIIQAYITFLNSLEYPVQIVIQSRRMNIDAYIDQLIAQQKKTENDLLRTQIADYRNFVLELVELGQIMQKMFYVVIPYDPLSDKRKNFFTRLSEAISPAAAAKLNKKQLADRIEQLSRRVEIIGGQLNSMGLASSRIDTQGLIEVYYNVYNPDLFDTEKLADISQIRQEPEPNRVES</sequence>
<evidence type="ECO:0000259" key="1">
    <source>
        <dbReference type="Pfam" id="PF26593"/>
    </source>
</evidence>
<dbReference type="EMBL" id="PFWU01000049">
    <property type="protein sequence ID" value="PJA45124.1"/>
    <property type="molecule type" value="Genomic_DNA"/>
</dbReference>
<organism evidence="2 3">
    <name type="scientific">Candidatus Uhrbacteria bacterium CG_4_9_14_3_um_filter_50_9</name>
    <dbReference type="NCBI Taxonomy" id="1975035"/>
    <lineage>
        <taxon>Bacteria</taxon>
        <taxon>Candidatus Uhriibacteriota</taxon>
    </lineage>
</organism>
<dbReference type="AlphaFoldDB" id="A0A2M7XB94"/>
<proteinExistence type="predicted"/>
<dbReference type="Proteomes" id="UP000229385">
    <property type="component" value="Unassembled WGS sequence"/>
</dbReference>
<dbReference type="Pfam" id="PF26593">
    <property type="entry name" value="TraC-like"/>
    <property type="match status" value="1"/>
</dbReference>
<accession>A0A2M7XB94</accession>
<dbReference type="InterPro" id="IPR058596">
    <property type="entry name" value="TraC-like_dom"/>
</dbReference>
<gene>
    <name evidence="2" type="ORF">CO174_04785</name>
</gene>
<name>A0A2M7XB94_9BACT</name>
<evidence type="ECO:0000313" key="2">
    <source>
        <dbReference type="EMBL" id="PJA45124.1"/>
    </source>
</evidence>
<comment type="caution">
    <text evidence="2">The sequence shown here is derived from an EMBL/GenBank/DDBJ whole genome shotgun (WGS) entry which is preliminary data.</text>
</comment>
<feature type="domain" description="TraC-like" evidence="1">
    <location>
        <begin position="28"/>
        <end position="140"/>
    </location>
</feature>
<reference evidence="3" key="1">
    <citation type="submission" date="2017-09" db="EMBL/GenBank/DDBJ databases">
        <title>Depth-based differentiation of microbial function through sediment-hosted aquifers and enrichment of novel symbionts in the deep terrestrial subsurface.</title>
        <authorList>
            <person name="Probst A.J."/>
            <person name="Ladd B."/>
            <person name="Jarett J.K."/>
            <person name="Geller-Mcgrath D.E."/>
            <person name="Sieber C.M.K."/>
            <person name="Emerson J.B."/>
            <person name="Anantharaman K."/>
            <person name="Thomas B.C."/>
            <person name="Malmstrom R."/>
            <person name="Stieglmeier M."/>
            <person name="Klingl A."/>
            <person name="Woyke T."/>
            <person name="Ryan C.M."/>
            <person name="Banfield J.F."/>
        </authorList>
    </citation>
    <scope>NUCLEOTIDE SEQUENCE [LARGE SCALE GENOMIC DNA]</scope>
</reference>
<protein>
    <recommendedName>
        <fullName evidence="1">TraC-like domain-containing protein</fullName>
    </recommendedName>
</protein>
<evidence type="ECO:0000313" key="3">
    <source>
        <dbReference type="Proteomes" id="UP000229385"/>
    </source>
</evidence>